<dbReference type="SMART" id="SM01321">
    <property type="entry name" value="Y1_Tnp"/>
    <property type="match status" value="1"/>
</dbReference>
<dbReference type="OrthoDB" id="9794403at2"/>
<dbReference type="AlphaFoldDB" id="A0A1B1U992"/>
<dbReference type="RefSeq" id="WP_065726612.1">
    <property type="nucleotide sequence ID" value="NZ_CP016428.1"/>
</dbReference>
<dbReference type="InterPro" id="IPR036515">
    <property type="entry name" value="Transposase_17_sf"/>
</dbReference>
<dbReference type="EMBL" id="CP016428">
    <property type="protein sequence ID" value="ANV99301.1"/>
    <property type="molecule type" value="Genomic_DNA"/>
</dbReference>
<name>A0A1B1U992_9BRAD</name>
<evidence type="ECO:0000259" key="1">
    <source>
        <dbReference type="SMART" id="SM01321"/>
    </source>
</evidence>
<gene>
    <name evidence="2" type="ORF">LMTR13_03035</name>
</gene>
<dbReference type="GO" id="GO:0004803">
    <property type="term" value="F:transposase activity"/>
    <property type="evidence" value="ECO:0007669"/>
    <property type="project" value="InterPro"/>
</dbReference>
<dbReference type="Pfam" id="PF01797">
    <property type="entry name" value="Y1_Tnp"/>
    <property type="match status" value="1"/>
</dbReference>
<accession>A0A1B1U992</accession>
<dbReference type="STRING" id="1274631.LMTR13_03035"/>
<dbReference type="SUPFAM" id="SSF143422">
    <property type="entry name" value="Transposase IS200-like"/>
    <property type="match status" value="1"/>
</dbReference>
<dbReference type="GO" id="GO:0006313">
    <property type="term" value="P:DNA transposition"/>
    <property type="evidence" value="ECO:0007669"/>
    <property type="project" value="InterPro"/>
</dbReference>
<dbReference type="NCBIfam" id="NF047646">
    <property type="entry name" value="REP_Tyr_transpos"/>
    <property type="match status" value="1"/>
</dbReference>
<protein>
    <submittedName>
        <fullName evidence="2">Transposase</fullName>
    </submittedName>
</protein>
<sequence length="178" mass="20982">MTGYRRNFIAGGSFFFTVNLADRRLRLLTENIDALRTAFRETQRHHPFAIDAIVVLPDHLHTVWTLPEGDADFSTRWRLIKTSFSRKLVVGEPISSSRAKRGERGIWQRRYWEHTIRDETDFARHIDYVHINPVKHGLVTQVRDWPYSSFRRLVRDGVYPEDWAGDVSKLDGEFGERR</sequence>
<dbReference type="Gene3D" id="3.30.70.1290">
    <property type="entry name" value="Transposase IS200-like"/>
    <property type="match status" value="1"/>
</dbReference>
<feature type="domain" description="Transposase IS200-like" evidence="1">
    <location>
        <begin position="9"/>
        <end position="132"/>
    </location>
</feature>
<evidence type="ECO:0000313" key="2">
    <source>
        <dbReference type="EMBL" id="ANV99301.1"/>
    </source>
</evidence>
<dbReference type="InterPro" id="IPR002686">
    <property type="entry name" value="Transposase_17"/>
</dbReference>
<dbReference type="PANTHER" id="PTHR36966:SF1">
    <property type="entry name" value="REP-ASSOCIATED TYROSINE TRANSPOSASE"/>
    <property type="match status" value="1"/>
</dbReference>
<evidence type="ECO:0000313" key="3">
    <source>
        <dbReference type="Proteomes" id="UP000092839"/>
    </source>
</evidence>
<dbReference type="GO" id="GO:0043565">
    <property type="term" value="F:sequence-specific DNA binding"/>
    <property type="evidence" value="ECO:0007669"/>
    <property type="project" value="TreeGrafter"/>
</dbReference>
<dbReference type="PANTHER" id="PTHR36966">
    <property type="entry name" value="REP-ASSOCIATED TYROSINE TRANSPOSASE"/>
    <property type="match status" value="1"/>
</dbReference>
<organism evidence="2 3">
    <name type="scientific">Bradyrhizobium icense</name>
    <dbReference type="NCBI Taxonomy" id="1274631"/>
    <lineage>
        <taxon>Bacteria</taxon>
        <taxon>Pseudomonadati</taxon>
        <taxon>Pseudomonadota</taxon>
        <taxon>Alphaproteobacteria</taxon>
        <taxon>Hyphomicrobiales</taxon>
        <taxon>Nitrobacteraceae</taxon>
        <taxon>Bradyrhizobium</taxon>
    </lineage>
</organism>
<keyword evidence="3" id="KW-1185">Reference proteome</keyword>
<dbReference type="Proteomes" id="UP000092839">
    <property type="component" value="Chromosome"/>
</dbReference>
<dbReference type="KEGG" id="bic:LMTR13_03035"/>
<proteinExistence type="predicted"/>
<reference evidence="2 3" key="1">
    <citation type="submission" date="2016-07" db="EMBL/GenBank/DDBJ databases">
        <title>Complete genome sequence of Bradyrhizobium icense LMTR 13T, a potential inoculant strain isolated from lima bean (Phaseolus lunatus) in Peru.</title>
        <authorList>
            <person name="Ormeno-Orrillo E."/>
            <person name="Duran D."/>
            <person name="Rogel M.A."/>
            <person name="Rey L."/>
            <person name="Imperial J."/>
            <person name="Ruiz-Argueso T."/>
            <person name="Martinez-Romero E."/>
        </authorList>
    </citation>
    <scope>NUCLEOTIDE SEQUENCE [LARGE SCALE GENOMIC DNA]</scope>
    <source>
        <strain evidence="2 3">LMTR 13</strain>
    </source>
</reference>
<dbReference type="InterPro" id="IPR052715">
    <property type="entry name" value="RAYT_transposase"/>
</dbReference>